<organism evidence="2 3">
    <name type="scientific">Zizania palustris</name>
    <name type="common">Northern wild rice</name>
    <dbReference type="NCBI Taxonomy" id="103762"/>
    <lineage>
        <taxon>Eukaryota</taxon>
        <taxon>Viridiplantae</taxon>
        <taxon>Streptophyta</taxon>
        <taxon>Embryophyta</taxon>
        <taxon>Tracheophyta</taxon>
        <taxon>Spermatophyta</taxon>
        <taxon>Magnoliopsida</taxon>
        <taxon>Liliopsida</taxon>
        <taxon>Poales</taxon>
        <taxon>Poaceae</taxon>
        <taxon>BOP clade</taxon>
        <taxon>Oryzoideae</taxon>
        <taxon>Oryzeae</taxon>
        <taxon>Zizaniinae</taxon>
        <taxon>Zizania</taxon>
    </lineage>
</organism>
<dbReference type="AlphaFoldDB" id="A0A8J6C2U1"/>
<evidence type="ECO:0000313" key="3">
    <source>
        <dbReference type="Proteomes" id="UP000729402"/>
    </source>
</evidence>
<gene>
    <name evidence="2" type="ORF">GUJ93_ZPchr0013g37422</name>
</gene>
<comment type="caution">
    <text evidence="2">The sequence shown here is derived from an EMBL/GenBank/DDBJ whole genome shotgun (WGS) entry which is preliminary data.</text>
</comment>
<name>A0A8J6C2U1_ZIZPA</name>
<reference evidence="2" key="2">
    <citation type="submission" date="2021-02" db="EMBL/GenBank/DDBJ databases">
        <authorList>
            <person name="Kimball J.A."/>
            <person name="Haas M.W."/>
            <person name="Macchietto M."/>
            <person name="Kono T."/>
            <person name="Duquette J."/>
            <person name="Shao M."/>
        </authorList>
    </citation>
    <scope>NUCLEOTIDE SEQUENCE</scope>
    <source>
        <tissue evidence="2">Fresh leaf tissue</tissue>
    </source>
</reference>
<dbReference type="EMBL" id="JAAALK010000079">
    <property type="protein sequence ID" value="KAG8098008.1"/>
    <property type="molecule type" value="Genomic_DNA"/>
</dbReference>
<feature type="compositionally biased region" description="Basic and acidic residues" evidence="1">
    <location>
        <begin position="40"/>
        <end position="49"/>
    </location>
</feature>
<accession>A0A8J6C2U1</accession>
<reference evidence="2" key="1">
    <citation type="journal article" date="2021" name="bioRxiv">
        <title>Whole Genome Assembly and Annotation of Northern Wild Rice, Zizania palustris L., Supports a Whole Genome Duplication in the Zizania Genus.</title>
        <authorList>
            <person name="Haas M."/>
            <person name="Kono T."/>
            <person name="Macchietto M."/>
            <person name="Millas R."/>
            <person name="McGilp L."/>
            <person name="Shao M."/>
            <person name="Duquette J."/>
            <person name="Hirsch C.N."/>
            <person name="Kimball J."/>
        </authorList>
    </citation>
    <scope>NUCLEOTIDE SEQUENCE</scope>
    <source>
        <tissue evidence="2">Fresh leaf tissue</tissue>
    </source>
</reference>
<evidence type="ECO:0000313" key="2">
    <source>
        <dbReference type="EMBL" id="KAG8098008.1"/>
    </source>
</evidence>
<dbReference type="Proteomes" id="UP000729402">
    <property type="component" value="Unassembled WGS sequence"/>
</dbReference>
<feature type="region of interest" description="Disordered" evidence="1">
    <location>
        <begin position="1"/>
        <end position="56"/>
    </location>
</feature>
<feature type="compositionally biased region" description="Low complexity" evidence="1">
    <location>
        <begin position="7"/>
        <end position="18"/>
    </location>
</feature>
<protein>
    <submittedName>
        <fullName evidence="2">Uncharacterized protein</fullName>
    </submittedName>
</protein>
<sequence>MADCEPAEVGGEAAGLAETGDRAKRLLRQPPTSPRARCRPPPDRADRPAIHRNLTSSRASHRIDYEFFHG</sequence>
<evidence type="ECO:0000256" key="1">
    <source>
        <dbReference type="SAM" id="MobiDB-lite"/>
    </source>
</evidence>
<keyword evidence="3" id="KW-1185">Reference proteome</keyword>
<proteinExistence type="predicted"/>